<feature type="region of interest" description="Disordered" evidence="3">
    <location>
        <begin position="1058"/>
        <end position="1091"/>
    </location>
</feature>
<evidence type="ECO:0000259" key="7">
    <source>
        <dbReference type="PROSITE" id="PS50853"/>
    </source>
</evidence>
<feature type="domain" description="Ig-like" evidence="6">
    <location>
        <begin position="662"/>
        <end position="750"/>
    </location>
</feature>
<dbReference type="SMART" id="SM00060">
    <property type="entry name" value="FN3"/>
    <property type="match status" value="2"/>
</dbReference>
<keyword evidence="4" id="KW-0812">Transmembrane</keyword>
<dbReference type="CDD" id="cd00063">
    <property type="entry name" value="FN3"/>
    <property type="match status" value="2"/>
</dbReference>
<feature type="region of interest" description="Disordered" evidence="3">
    <location>
        <begin position="1172"/>
        <end position="1217"/>
    </location>
</feature>
<keyword evidence="9" id="KW-1185">Reference proteome</keyword>
<dbReference type="SUPFAM" id="SSF49265">
    <property type="entry name" value="Fibronectin type III"/>
    <property type="match status" value="1"/>
</dbReference>
<keyword evidence="1" id="KW-0677">Repeat</keyword>
<dbReference type="PROSITE" id="PS50835">
    <property type="entry name" value="IG_LIKE"/>
    <property type="match status" value="5"/>
</dbReference>
<dbReference type="AlphaFoldDB" id="A0AA35TC73"/>
<feature type="domain" description="Ig-like" evidence="6">
    <location>
        <begin position="436"/>
        <end position="540"/>
    </location>
</feature>
<dbReference type="SUPFAM" id="SSF48726">
    <property type="entry name" value="Immunoglobulin"/>
    <property type="match status" value="5"/>
</dbReference>
<dbReference type="SMART" id="SM00408">
    <property type="entry name" value="IGc2"/>
    <property type="match status" value="2"/>
</dbReference>
<evidence type="ECO:0000313" key="8">
    <source>
        <dbReference type="EMBL" id="CAI8044497.1"/>
    </source>
</evidence>
<feature type="domain" description="Fibronectin type-III" evidence="7">
    <location>
        <begin position="760"/>
        <end position="854"/>
    </location>
</feature>
<dbReference type="GO" id="GO:0098609">
    <property type="term" value="P:cell-cell adhesion"/>
    <property type="evidence" value="ECO:0007669"/>
    <property type="project" value="TreeGrafter"/>
</dbReference>
<keyword evidence="2" id="KW-1015">Disulfide bond</keyword>
<feature type="chain" id="PRO_5041274356" evidence="5">
    <location>
        <begin position="19"/>
        <end position="1217"/>
    </location>
</feature>
<feature type="domain" description="Ig-like" evidence="6">
    <location>
        <begin position="251"/>
        <end position="344"/>
    </location>
</feature>
<dbReference type="PANTHER" id="PTHR44170:SF6">
    <property type="entry name" value="CONTACTIN"/>
    <property type="match status" value="1"/>
</dbReference>
<dbReference type="Gene3D" id="2.60.40.10">
    <property type="entry name" value="Immunoglobulins"/>
    <property type="match status" value="6"/>
</dbReference>
<dbReference type="InterPro" id="IPR007110">
    <property type="entry name" value="Ig-like_dom"/>
</dbReference>
<dbReference type="Proteomes" id="UP001174909">
    <property type="component" value="Unassembled WGS sequence"/>
</dbReference>
<evidence type="ECO:0000259" key="6">
    <source>
        <dbReference type="PROSITE" id="PS50835"/>
    </source>
</evidence>
<protein>
    <submittedName>
        <fullName evidence="8">Down syndrome cell adhesion molecule homolog</fullName>
    </submittedName>
</protein>
<feature type="domain" description="Ig-like" evidence="6">
    <location>
        <begin position="29"/>
        <end position="125"/>
    </location>
</feature>
<dbReference type="InterPro" id="IPR036179">
    <property type="entry name" value="Ig-like_dom_sf"/>
</dbReference>
<dbReference type="InterPro" id="IPR003961">
    <property type="entry name" value="FN3_dom"/>
</dbReference>
<comment type="caution">
    <text evidence="8">The sequence shown here is derived from an EMBL/GenBank/DDBJ whole genome shotgun (WGS) entry which is preliminary data.</text>
</comment>
<feature type="signal peptide" evidence="5">
    <location>
        <begin position="1"/>
        <end position="18"/>
    </location>
</feature>
<dbReference type="PROSITE" id="PS50853">
    <property type="entry name" value="FN3"/>
    <property type="match status" value="2"/>
</dbReference>
<feature type="transmembrane region" description="Helical" evidence="4">
    <location>
        <begin position="1094"/>
        <end position="1121"/>
    </location>
</feature>
<dbReference type="InterPro" id="IPR036116">
    <property type="entry name" value="FN3_sf"/>
</dbReference>
<accession>A0AA35TC73</accession>
<dbReference type="SMART" id="SM00409">
    <property type="entry name" value="IG"/>
    <property type="match status" value="6"/>
</dbReference>
<feature type="domain" description="Fibronectin type-III" evidence="7">
    <location>
        <begin position="855"/>
        <end position="949"/>
    </location>
</feature>
<dbReference type="GO" id="GO:0016020">
    <property type="term" value="C:membrane"/>
    <property type="evidence" value="ECO:0007669"/>
    <property type="project" value="UniProtKB-SubCell"/>
</dbReference>
<dbReference type="Pfam" id="PF00041">
    <property type="entry name" value="fn3"/>
    <property type="match status" value="2"/>
</dbReference>
<keyword evidence="4" id="KW-0472">Membrane</keyword>
<organism evidence="8 9">
    <name type="scientific">Geodia barretti</name>
    <name type="common">Barrett's horny sponge</name>
    <dbReference type="NCBI Taxonomy" id="519541"/>
    <lineage>
        <taxon>Eukaryota</taxon>
        <taxon>Metazoa</taxon>
        <taxon>Porifera</taxon>
        <taxon>Demospongiae</taxon>
        <taxon>Heteroscleromorpha</taxon>
        <taxon>Tetractinellida</taxon>
        <taxon>Astrophorina</taxon>
        <taxon>Geodiidae</taxon>
        <taxon>Geodia</taxon>
    </lineage>
</organism>
<keyword evidence="4" id="KW-1133">Transmembrane helix</keyword>
<evidence type="ECO:0000256" key="5">
    <source>
        <dbReference type="SAM" id="SignalP"/>
    </source>
</evidence>
<evidence type="ECO:0000313" key="9">
    <source>
        <dbReference type="Proteomes" id="UP001174909"/>
    </source>
</evidence>
<dbReference type="PANTHER" id="PTHR44170">
    <property type="entry name" value="PROTEIN SIDEKICK"/>
    <property type="match status" value="1"/>
</dbReference>
<name>A0AA35TC73_GEOBA</name>
<dbReference type="InterPro" id="IPR003599">
    <property type="entry name" value="Ig_sub"/>
</dbReference>
<reference evidence="8" key="1">
    <citation type="submission" date="2023-03" db="EMBL/GenBank/DDBJ databases">
        <authorList>
            <person name="Steffen K."/>
            <person name="Cardenas P."/>
        </authorList>
    </citation>
    <scope>NUCLEOTIDE SEQUENCE</scope>
</reference>
<evidence type="ECO:0000256" key="4">
    <source>
        <dbReference type="SAM" id="Phobius"/>
    </source>
</evidence>
<dbReference type="EMBL" id="CASHTH010003398">
    <property type="protein sequence ID" value="CAI8044497.1"/>
    <property type="molecule type" value="Genomic_DNA"/>
</dbReference>
<dbReference type="Pfam" id="PF13927">
    <property type="entry name" value="Ig_3"/>
    <property type="match status" value="1"/>
</dbReference>
<feature type="domain" description="Ig-like" evidence="6">
    <location>
        <begin position="555"/>
        <end position="655"/>
    </location>
</feature>
<dbReference type="InterPro" id="IPR003598">
    <property type="entry name" value="Ig_sub2"/>
</dbReference>
<evidence type="ECO:0000256" key="3">
    <source>
        <dbReference type="SAM" id="MobiDB-lite"/>
    </source>
</evidence>
<dbReference type="CDD" id="cd00096">
    <property type="entry name" value="Ig"/>
    <property type="match status" value="1"/>
</dbReference>
<evidence type="ECO:0000256" key="2">
    <source>
        <dbReference type="ARBA" id="ARBA00023157"/>
    </source>
</evidence>
<evidence type="ECO:0000256" key="1">
    <source>
        <dbReference type="ARBA" id="ARBA00022737"/>
    </source>
</evidence>
<proteinExistence type="predicted"/>
<keyword evidence="5" id="KW-0732">Signal</keyword>
<gene>
    <name evidence="8" type="ORF">GBAR_LOCUS24676</name>
</gene>
<sequence length="1217" mass="126430">MLLLLLVSLLLCAAEVHSLNVRVAAVYSPAPGEIPGKLGPNQFTAGSVLALQCLVEGHSGIVSYRWSLSGSPSTPGCSRCDIDTSSTTAKLHLGIFSLYSYYAGVYTCTVNEKGSPGSSSSSNFPVSVVGAGIYAISSTLEISSGPIANNGVIVGSSSGTLWLDCVSNSSISGVGAITTPHGVTLTPRQDHDVWSVTSPFSRPGVLRLWTLSLSQLSASDQGVYTCTIPDSNGFSISLHVGLYDYGRSEPPTIASLTYQKENRTLVCVSTGSPATTITWMKNGQTLTTDGSSNYLLSQTITDRVSSTYSNVLTVGDRVPGGVTGTYNCTVSNALGSDYRDLEVTGITTISGVEEALIVGQSAAINCTSSVGVFSIELRNQSSHVLASSTSNTDNLTTLVYTLPLVTDDLHGQQFSCVSVGTDTIYTEIIVLQVVVPAGSLGVRREISESGPLGAGSSGPTLTCTVSETIPGLTHVPSAIWMMESGSPVVPGDDIIVTETLRNTTTAVLTLFFSPLHTSHAGLYYCTGTLESPAADGGSISYSTAPTSITVRLPAPTVTLTHPSGPLYQGTSHSLNCTASLPPSVDTDINITTHWTAAVSSDRSTILSPSLFVSTLTISPLATSDAGQYFCAATAHSYSQYITNSGSGRSPEETLSVTALPPPNVSMSFSGAPVNGHSYSLQCSASVAAGLVVLPDMKLVFPNSTEKLVAGSSSLEHRFSPLRSSDGGRYTCVATVNIPRAGINGLSASVTKTLNVVYAYPVESFEGRAVSGTSLSFSWSQPSIGGSLTTGYNLTCVPLLTGVPVPPPLHLAPGDTSATVTGLLPGAPYDCSIFTITDDGMSQPSTLSLLTTEIAPSGSPEMLGAVPGEREVVFSWSPPPVTQRNGVITGYTISCSPSPSSLPHSTSSEVTSLRLAGFSPGTSYSCSLVASNSQGSGPPANSSFKTKEDNSYFQLHLGGLLSTCSEEVNSERSLKLEHITDAVVKVLKAPSDIIENTFFVCYPESPSFVTYRASLEGTSETDSSSLVSLIEAWVRGGGASVIVTGVLMTVDSHCSVAISSPSEPECSPTPPAPTAKPAGIEGEGTSSSDTTTPAITAGVVVVTVAVIIAVAIVIVAVVFLGLRHRRGGAKLKSSNQRYESSTPVAAVNVSYGKVKRGEEATYEMMDISAQQLPRAASGPVEDYEEPVTPRQPLPTIPPSKAEEEAEDDTVYDVIPGDQ</sequence>
<dbReference type="InterPro" id="IPR013783">
    <property type="entry name" value="Ig-like_fold"/>
</dbReference>